<proteinExistence type="predicted"/>
<name>A0ABQ0FT39_APOSI</name>
<keyword evidence="3" id="KW-1185">Reference proteome</keyword>
<dbReference type="Proteomes" id="UP001623349">
    <property type="component" value="Unassembled WGS sequence"/>
</dbReference>
<evidence type="ECO:0000256" key="1">
    <source>
        <dbReference type="SAM" id="MobiDB-lite"/>
    </source>
</evidence>
<comment type="caution">
    <text evidence="2">The sequence shown here is derived from an EMBL/GenBank/DDBJ whole genome shotgun (WGS) entry which is preliminary data.</text>
</comment>
<gene>
    <name evidence="2" type="ORF">APTSU1_001762900</name>
</gene>
<reference evidence="2 3" key="1">
    <citation type="submission" date="2024-08" db="EMBL/GenBank/DDBJ databases">
        <title>The draft genome of Apodemus speciosus.</title>
        <authorList>
            <person name="Nabeshima K."/>
            <person name="Suzuki S."/>
            <person name="Onuma M."/>
        </authorList>
    </citation>
    <scope>NUCLEOTIDE SEQUENCE [LARGE SCALE GENOMIC DNA]</scope>
    <source>
        <strain evidence="2">IB14-021</strain>
    </source>
</reference>
<evidence type="ECO:0000313" key="3">
    <source>
        <dbReference type="Proteomes" id="UP001623349"/>
    </source>
</evidence>
<feature type="compositionally biased region" description="Basic and acidic residues" evidence="1">
    <location>
        <begin position="8"/>
        <end position="19"/>
    </location>
</feature>
<accession>A0ABQ0FT39</accession>
<protein>
    <submittedName>
        <fullName evidence="2">Uncharacterized protein</fullName>
    </submittedName>
</protein>
<feature type="region of interest" description="Disordered" evidence="1">
    <location>
        <begin position="1"/>
        <end position="25"/>
    </location>
</feature>
<organism evidence="2 3">
    <name type="scientific">Apodemus speciosus</name>
    <name type="common">Large Japanese field mouse</name>
    <dbReference type="NCBI Taxonomy" id="105296"/>
    <lineage>
        <taxon>Eukaryota</taxon>
        <taxon>Metazoa</taxon>
        <taxon>Chordata</taxon>
        <taxon>Craniata</taxon>
        <taxon>Vertebrata</taxon>
        <taxon>Euteleostomi</taxon>
        <taxon>Mammalia</taxon>
        <taxon>Eutheria</taxon>
        <taxon>Euarchontoglires</taxon>
        <taxon>Glires</taxon>
        <taxon>Rodentia</taxon>
        <taxon>Myomorpha</taxon>
        <taxon>Muroidea</taxon>
        <taxon>Muridae</taxon>
        <taxon>Murinae</taxon>
        <taxon>Apodemus</taxon>
    </lineage>
</organism>
<sequence length="75" mass="8360">MGRSSLAQKERLTPAESRYRQRQRGAAMVDGKNGIWVEESLSPVMSTEKVELIALTKTLELGASRKISIHMDNSN</sequence>
<evidence type="ECO:0000313" key="2">
    <source>
        <dbReference type="EMBL" id="GAB1302390.1"/>
    </source>
</evidence>
<dbReference type="EMBL" id="BAAFST010000019">
    <property type="protein sequence ID" value="GAB1302390.1"/>
    <property type="molecule type" value="Genomic_DNA"/>
</dbReference>